<dbReference type="Proteomes" id="UP001148018">
    <property type="component" value="Unassembled WGS sequence"/>
</dbReference>
<dbReference type="AlphaFoldDB" id="A0A9Q0EA37"/>
<feature type="compositionally biased region" description="Basic and acidic residues" evidence="1">
    <location>
        <begin position="61"/>
        <end position="75"/>
    </location>
</feature>
<evidence type="ECO:0000313" key="3">
    <source>
        <dbReference type="Proteomes" id="UP001148018"/>
    </source>
</evidence>
<gene>
    <name evidence="2" type="ORF">NHX12_030412</name>
</gene>
<keyword evidence="3" id="KW-1185">Reference proteome</keyword>
<feature type="compositionally biased region" description="Basic residues" evidence="1">
    <location>
        <begin position="27"/>
        <end position="36"/>
    </location>
</feature>
<evidence type="ECO:0000256" key="1">
    <source>
        <dbReference type="SAM" id="MobiDB-lite"/>
    </source>
</evidence>
<evidence type="ECO:0000313" key="2">
    <source>
        <dbReference type="EMBL" id="KAJ3602663.1"/>
    </source>
</evidence>
<proteinExistence type="predicted"/>
<organism evidence="2 3">
    <name type="scientific">Muraenolepis orangiensis</name>
    <name type="common">Patagonian moray cod</name>
    <dbReference type="NCBI Taxonomy" id="630683"/>
    <lineage>
        <taxon>Eukaryota</taxon>
        <taxon>Metazoa</taxon>
        <taxon>Chordata</taxon>
        <taxon>Craniata</taxon>
        <taxon>Vertebrata</taxon>
        <taxon>Euteleostomi</taxon>
        <taxon>Actinopterygii</taxon>
        <taxon>Neopterygii</taxon>
        <taxon>Teleostei</taxon>
        <taxon>Neoteleostei</taxon>
        <taxon>Acanthomorphata</taxon>
        <taxon>Zeiogadaria</taxon>
        <taxon>Gadariae</taxon>
        <taxon>Gadiformes</taxon>
        <taxon>Muraenolepidoidei</taxon>
        <taxon>Muraenolepididae</taxon>
        <taxon>Muraenolepis</taxon>
    </lineage>
</organism>
<sequence length="141" mass="15859">MKPEDQGTRTEPGTDISREMTVSRNKILYRRPKRYQRSTDGNPLRYSGLQSHLSGSRQKRFPPERPCPKRDHEETFSAASQADFLELRLYNLTHDESTQPEESVTTCLARGLCKTSASAASGTCWLIPTLTPSDDEGELSP</sequence>
<feature type="region of interest" description="Disordered" evidence="1">
    <location>
        <begin position="1"/>
        <end position="76"/>
    </location>
</feature>
<comment type="caution">
    <text evidence="2">The sequence shown here is derived from an EMBL/GenBank/DDBJ whole genome shotgun (WGS) entry which is preliminary data.</text>
</comment>
<protein>
    <submittedName>
        <fullName evidence="2">Uncharacterized protein</fullName>
    </submittedName>
</protein>
<name>A0A9Q0EA37_9TELE</name>
<dbReference type="EMBL" id="JANIIK010000046">
    <property type="protein sequence ID" value="KAJ3602663.1"/>
    <property type="molecule type" value="Genomic_DNA"/>
</dbReference>
<accession>A0A9Q0EA37</accession>
<reference evidence="2" key="1">
    <citation type="submission" date="2022-07" db="EMBL/GenBank/DDBJ databases">
        <title>Chromosome-level genome of Muraenolepis orangiensis.</title>
        <authorList>
            <person name="Kim J."/>
        </authorList>
    </citation>
    <scope>NUCLEOTIDE SEQUENCE</scope>
    <source>
        <strain evidence="2">KU_S4_2022</strain>
        <tissue evidence="2">Muscle</tissue>
    </source>
</reference>